<dbReference type="EMBL" id="KF602048">
    <property type="protein sequence ID" value="AHE39232.1"/>
    <property type="molecule type" value="Genomic_DNA"/>
</dbReference>
<dbReference type="AlphaFoldDB" id="V9Z3X4"/>
<evidence type="ECO:0000256" key="1">
    <source>
        <dbReference type="SAM" id="MobiDB-lite"/>
    </source>
</evidence>
<feature type="compositionally biased region" description="Low complexity" evidence="1">
    <location>
        <begin position="39"/>
        <end position="50"/>
    </location>
</feature>
<organism evidence="2">
    <name type="scientific">Streptomyces sp. FR1</name>
    <dbReference type="NCBI Taxonomy" id="349971"/>
    <lineage>
        <taxon>Bacteria</taxon>
        <taxon>Bacillati</taxon>
        <taxon>Actinomycetota</taxon>
        <taxon>Actinomycetes</taxon>
        <taxon>Kitasatosporales</taxon>
        <taxon>Streptomycetaceae</taxon>
        <taxon>Streptomyces</taxon>
    </lineage>
</organism>
<keyword evidence="2" id="KW-0614">Plasmid</keyword>
<name>V9Z3X4_9ACTN</name>
<feature type="compositionally biased region" description="Basic residues" evidence="1">
    <location>
        <begin position="10"/>
        <end position="22"/>
    </location>
</feature>
<sequence>MEHDRALGARARRRVGARRAGRRTVMAVSRLAIFDGPLTGTVSGASSVSGPRWSCPGPTGRGWTGVHREGGGEGSARRRDGTPAPGPGRRAWSTSPGADPAPPSTPAARTSPSGERRAGTPPPEQLPYQDDDLLPGAVRRA</sequence>
<gene>
    <name evidence="2" type="ORF">pFRL3_455c</name>
</gene>
<feature type="region of interest" description="Disordered" evidence="1">
    <location>
        <begin position="37"/>
        <end position="141"/>
    </location>
</feature>
<protein>
    <submittedName>
        <fullName evidence="2">Uncharacterized protein</fullName>
    </submittedName>
</protein>
<accession>V9Z3X4</accession>
<geneLocation type="plasmid" evidence="2">
    <name>pFRL3</name>
</geneLocation>
<feature type="region of interest" description="Disordered" evidence="1">
    <location>
        <begin position="1"/>
        <end position="22"/>
    </location>
</feature>
<feature type="compositionally biased region" description="Basic and acidic residues" evidence="1">
    <location>
        <begin position="66"/>
        <end position="81"/>
    </location>
</feature>
<evidence type="ECO:0000313" key="2">
    <source>
        <dbReference type="EMBL" id="AHE39232.1"/>
    </source>
</evidence>
<reference evidence="2" key="1">
    <citation type="submission" date="2013-09" db="EMBL/GenBank/DDBJ databases">
        <title>Complete nucleotide sequence of Streptomyces linear plasmid pFRL3.</title>
        <authorList>
            <person name="Chen Z."/>
            <person name="Fang P."/>
            <person name="Qin Z."/>
        </authorList>
    </citation>
    <scope>NUCLEOTIDE SEQUENCE</scope>
    <source>
        <plasmid evidence="2">pFRL3</plasmid>
    </source>
</reference>
<proteinExistence type="predicted"/>